<name>A0A4P6XJ90_9ASCO</name>
<accession>A0A4P6XJ90</accession>
<evidence type="ECO:0000313" key="2">
    <source>
        <dbReference type="Proteomes" id="UP000292447"/>
    </source>
</evidence>
<proteinExistence type="predicted"/>
<evidence type="ECO:0000313" key="1">
    <source>
        <dbReference type="EMBL" id="QBM87352.1"/>
    </source>
</evidence>
<dbReference type="EMBL" id="CP034457">
    <property type="protein sequence ID" value="QBM87352.1"/>
    <property type="molecule type" value="Genomic_DNA"/>
</dbReference>
<dbReference type="AlphaFoldDB" id="A0A4P6XJ90"/>
<organism evidence="1 2">
    <name type="scientific">Metschnikowia aff. pulcherrima</name>
    <dbReference type="NCBI Taxonomy" id="2163413"/>
    <lineage>
        <taxon>Eukaryota</taxon>
        <taxon>Fungi</taxon>
        <taxon>Dikarya</taxon>
        <taxon>Ascomycota</taxon>
        <taxon>Saccharomycotina</taxon>
        <taxon>Pichiomycetes</taxon>
        <taxon>Metschnikowiaceae</taxon>
        <taxon>Metschnikowia</taxon>
    </lineage>
</organism>
<keyword evidence="2" id="KW-1185">Reference proteome</keyword>
<gene>
    <name evidence="1" type="ORF">METSCH_B05540</name>
</gene>
<protein>
    <submittedName>
        <fullName evidence="1">Uncharacterized protein</fullName>
    </submittedName>
</protein>
<reference evidence="2" key="1">
    <citation type="submission" date="2019-03" db="EMBL/GenBank/DDBJ databases">
        <title>Snf2 controls pulcherriminic acid biosynthesis and connects pigmentation and antifungal activity of the yeast Metschnikowia pulcherrima.</title>
        <authorList>
            <person name="Gore-Lloyd D."/>
            <person name="Sumann I."/>
            <person name="Brachmann A.O."/>
            <person name="Schneeberger K."/>
            <person name="Ortiz-Merino R.A."/>
            <person name="Moreno-Beltran M."/>
            <person name="Schlaefli M."/>
            <person name="Kirner P."/>
            <person name="Santos Kron A."/>
            <person name="Wolfe K.H."/>
            <person name="Piel J."/>
            <person name="Ahrens C.H."/>
            <person name="Henk D."/>
            <person name="Freimoser F.M."/>
        </authorList>
    </citation>
    <scope>NUCLEOTIDE SEQUENCE [LARGE SCALE GENOMIC DNA]</scope>
    <source>
        <strain evidence="2">APC 1.2</strain>
    </source>
</reference>
<sequence>MNFGKHTARTECAQQGLTQIGPQMKTRRRHVSFSQFQKPENWPKVWHECAHPVLKNKKMTSLVLHYFCLFLLGKSHVGPLCVSPRPREFLREQAQACMQWFVAPCEIMKISHHFRSRNCLYAGNCLLRGTGRTRILVLSIGHVPKSVWQKDSLAKKKTSLVCS</sequence>
<dbReference type="Proteomes" id="UP000292447">
    <property type="component" value="Chromosome II"/>
</dbReference>